<dbReference type="Gene3D" id="1.25.40.10">
    <property type="entry name" value="Tetratricopeptide repeat domain"/>
    <property type="match status" value="1"/>
</dbReference>
<organism evidence="2 3">
    <name type="scientific">Apibacter muscae</name>
    <dbReference type="NCBI Taxonomy" id="2509004"/>
    <lineage>
        <taxon>Bacteria</taxon>
        <taxon>Pseudomonadati</taxon>
        <taxon>Bacteroidota</taxon>
        <taxon>Flavobacteriia</taxon>
        <taxon>Flavobacteriales</taxon>
        <taxon>Weeksellaceae</taxon>
        <taxon>Apibacter</taxon>
    </lineage>
</organism>
<reference evidence="2 3" key="1">
    <citation type="submission" date="2019-02" db="EMBL/GenBank/DDBJ databases">
        <title>Apibacter muscae sp. nov.: a novel member of the house fly microbiota.</title>
        <authorList>
            <person name="Park R."/>
        </authorList>
    </citation>
    <scope>NUCLEOTIDE SEQUENCE [LARGE SCALE GENOMIC DNA]</scope>
    <source>
        <strain evidence="2 3">AL1</strain>
    </source>
</reference>
<feature type="compositionally biased region" description="Basic and acidic residues" evidence="1">
    <location>
        <begin position="193"/>
        <end position="205"/>
    </location>
</feature>
<protein>
    <submittedName>
        <fullName evidence="2">Tetratricopeptide repeat protein</fullName>
    </submittedName>
</protein>
<dbReference type="EMBL" id="SELH01000009">
    <property type="protein sequence ID" value="TWP30813.1"/>
    <property type="molecule type" value="Genomic_DNA"/>
</dbReference>
<sequence length="226" mass="25831">MQNAAQQTQREKGNPEMNFQQQILNAYTLLGEGKYEPALHSLDRALFIAKKDGSQESEATARFIRATVFTALEDKKNAKAEFEKLFQTVEKDTLFAAQIHFHYAGFLLSQSETTAAIQELEKALTIGEKIEDYFIQLESHRMLGQFKDGMFNSSQALAHYEKCLEIGAQLPLQERKASTFPYTMRQLLKKYGKSSEKGKKLDQKMKQLVGENWQEKVNDPEPQPTN</sequence>
<evidence type="ECO:0000256" key="1">
    <source>
        <dbReference type="SAM" id="MobiDB-lite"/>
    </source>
</evidence>
<dbReference type="SUPFAM" id="SSF48452">
    <property type="entry name" value="TPR-like"/>
    <property type="match status" value="1"/>
</dbReference>
<evidence type="ECO:0000313" key="2">
    <source>
        <dbReference type="EMBL" id="TWP30813.1"/>
    </source>
</evidence>
<proteinExistence type="predicted"/>
<dbReference type="InterPro" id="IPR011990">
    <property type="entry name" value="TPR-like_helical_dom_sf"/>
</dbReference>
<dbReference type="OrthoDB" id="620105at2"/>
<name>A0A563DLP2_9FLAO</name>
<gene>
    <name evidence="2" type="ORF">ETU09_00160</name>
</gene>
<keyword evidence="3" id="KW-1185">Reference proteome</keyword>
<accession>A0A563DLP2</accession>
<dbReference type="AlphaFoldDB" id="A0A563DLP2"/>
<feature type="region of interest" description="Disordered" evidence="1">
    <location>
        <begin position="192"/>
        <end position="226"/>
    </location>
</feature>
<evidence type="ECO:0000313" key="3">
    <source>
        <dbReference type="Proteomes" id="UP000319499"/>
    </source>
</evidence>
<dbReference type="Proteomes" id="UP000319499">
    <property type="component" value="Unassembled WGS sequence"/>
</dbReference>
<dbReference type="RefSeq" id="WP_146291081.1">
    <property type="nucleotide sequence ID" value="NZ_SELH01000009.1"/>
</dbReference>
<comment type="caution">
    <text evidence="2">The sequence shown here is derived from an EMBL/GenBank/DDBJ whole genome shotgun (WGS) entry which is preliminary data.</text>
</comment>